<feature type="domain" description="Fibrinogen C-terminal" evidence="7">
    <location>
        <begin position="436"/>
        <end position="669"/>
    </location>
</feature>
<dbReference type="InterPro" id="IPR050122">
    <property type="entry name" value="RTK"/>
</dbReference>
<dbReference type="Gene3D" id="3.30.200.20">
    <property type="entry name" value="Phosphorylase Kinase, domain 1"/>
    <property type="match status" value="1"/>
</dbReference>
<dbReference type="PANTHER" id="PTHR24416:SF602">
    <property type="entry name" value="PROTEIN VER-1-RELATED"/>
    <property type="match status" value="1"/>
</dbReference>
<dbReference type="Gene3D" id="1.10.510.10">
    <property type="entry name" value="Transferase(Phosphotransferase) domain 1"/>
    <property type="match status" value="1"/>
</dbReference>
<evidence type="ECO:0000313" key="8">
    <source>
        <dbReference type="Proteomes" id="UP000887566"/>
    </source>
</evidence>
<evidence type="ECO:0000259" key="5">
    <source>
        <dbReference type="PROSITE" id="PS50011"/>
    </source>
</evidence>
<dbReference type="PANTHER" id="PTHR24416">
    <property type="entry name" value="TYROSINE-PROTEIN KINASE RECEPTOR"/>
    <property type="match status" value="1"/>
</dbReference>
<dbReference type="GO" id="GO:0007169">
    <property type="term" value="P:cell surface receptor protein tyrosine kinase signaling pathway"/>
    <property type="evidence" value="ECO:0007669"/>
    <property type="project" value="TreeGrafter"/>
</dbReference>
<evidence type="ECO:0000256" key="2">
    <source>
        <dbReference type="ARBA" id="ARBA00023157"/>
    </source>
</evidence>
<name>A0A914W6F3_9BILA</name>
<reference evidence="9" key="1">
    <citation type="submission" date="2022-11" db="UniProtKB">
        <authorList>
            <consortium name="WormBaseParasite"/>
        </authorList>
    </citation>
    <scope>IDENTIFICATION</scope>
</reference>
<keyword evidence="4" id="KW-1133">Transmembrane helix</keyword>
<feature type="domain" description="C-type lectin" evidence="6">
    <location>
        <begin position="691"/>
        <end position="812"/>
    </location>
</feature>
<keyword evidence="4" id="KW-0812">Transmembrane</keyword>
<dbReference type="GO" id="GO:0004714">
    <property type="term" value="F:transmembrane receptor protein tyrosine kinase activity"/>
    <property type="evidence" value="ECO:0007669"/>
    <property type="project" value="TreeGrafter"/>
</dbReference>
<dbReference type="NCBIfam" id="NF040941">
    <property type="entry name" value="GGGWT_bact"/>
    <property type="match status" value="1"/>
</dbReference>
<dbReference type="InterPro" id="IPR016187">
    <property type="entry name" value="CTDL_fold"/>
</dbReference>
<dbReference type="SUPFAM" id="SSF56112">
    <property type="entry name" value="Protein kinase-like (PK-like)"/>
    <property type="match status" value="1"/>
</dbReference>
<evidence type="ECO:0000313" key="9">
    <source>
        <dbReference type="WBParaSite" id="PSAMB.scaffold3372size18539.g21290.t1"/>
    </source>
</evidence>
<dbReference type="InterPro" id="IPR020837">
    <property type="entry name" value="Fibrinogen_CS"/>
</dbReference>
<dbReference type="InterPro" id="IPR016186">
    <property type="entry name" value="C-type_lectin-like/link_sf"/>
</dbReference>
<accession>A0A914W6F3</accession>
<dbReference type="GO" id="GO:0043235">
    <property type="term" value="C:receptor complex"/>
    <property type="evidence" value="ECO:0007669"/>
    <property type="project" value="TreeGrafter"/>
</dbReference>
<dbReference type="Gene3D" id="3.90.215.10">
    <property type="entry name" value="Gamma Fibrinogen, chain A, domain 1"/>
    <property type="match status" value="1"/>
</dbReference>
<dbReference type="InterPro" id="IPR002181">
    <property type="entry name" value="Fibrinogen_a/b/g_C_dom"/>
</dbReference>
<dbReference type="InterPro" id="IPR011009">
    <property type="entry name" value="Kinase-like_dom_sf"/>
</dbReference>
<dbReference type="WBParaSite" id="PSAMB.scaffold3372size18539.g21290.t1">
    <property type="protein sequence ID" value="PSAMB.scaffold3372size18539.g21290.t1"/>
    <property type="gene ID" value="PSAMB.scaffold3372size18539.g21290"/>
</dbReference>
<dbReference type="PROSITE" id="PS00514">
    <property type="entry name" value="FIBRINOGEN_C_1"/>
    <property type="match status" value="1"/>
</dbReference>
<dbReference type="Pfam" id="PF07714">
    <property type="entry name" value="PK_Tyr_Ser-Thr"/>
    <property type="match status" value="1"/>
</dbReference>
<dbReference type="SUPFAM" id="SSF56496">
    <property type="entry name" value="Fibrinogen C-terminal domain-like"/>
    <property type="match status" value="1"/>
</dbReference>
<proteinExistence type="predicted"/>
<dbReference type="InterPro" id="IPR017441">
    <property type="entry name" value="Protein_kinase_ATP_BS"/>
</dbReference>
<dbReference type="Pfam" id="PF00147">
    <property type="entry name" value="Fibrinogen_C"/>
    <property type="match status" value="1"/>
</dbReference>
<dbReference type="InterPro" id="IPR014716">
    <property type="entry name" value="Fibrinogen_a/b/g_C_1"/>
</dbReference>
<dbReference type="Proteomes" id="UP000887566">
    <property type="component" value="Unplaced"/>
</dbReference>
<dbReference type="GO" id="GO:0005524">
    <property type="term" value="F:ATP binding"/>
    <property type="evidence" value="ECO:0007669"/>
    <property type="project" value="UniProtKB-UniRule"/>
</dbReference>
<dbReference type="InterPro" id="IPR000719">
    <property type="entry name" value="Prot_kinase_dom"/>
</dbReference>
<dbReference type="PROSITE" id="PS00107">
    <property type="entry name" value="PROTEIN_KINASE_ATP"/>
    <property type="match status" value="1"/>
</dbReference>
<sequence>MKINPMIIQFNDNYVNCNAPTQNKLDYETISEKYEILPEKLKIIQALGEGHYGDVHMGMLSLPIGNIPVAVKTTKRKTGAINAEESEDIRKRQREALRDELSIFAYIQSSSEGGHENVLKLLGAITTIRADFSLLTEYCECGSMESFLHAKLKDDHFVDELVIEANGSEQIWKIQRDSKWADNYQSRREKGLITTSDLLWFALQIARGMEFLATIKILHRDTAVRNVLLKLDYTLKVADFGLSRKLRDGDEKYYVWNGGTALPVRYIALESLQYGRSAITSEYWSFGVAVWELFTFAEKEPYSELDHHGNNEPFHVFLVKHLSSGRRLSIPNIVPLQIKSLLSRLWHSDPKKRPTFQECREVIKKELMQSCPKILLEEKPHASEPPVIPVDPKDGYNTSIWMLMKPKRRIVVSVGLLAILLIAMLTALCLYLINKPGDNYMANDCRELHERDSSLPSGVYLLNPPGIPAFNAYCDMETDGGGWTVFQRHINDNLSFYDKTWKEYKAGFNNGLENNLWLGNDIIHVLSTKDSNVELRIDLWGDRSNGSFSSNNLNGYWWEKHTNFFIEDEAHFYKLHLCDQRIGNATTSPGYGISSSDGLSFSTIDAYHGANRICLDWQYGGWWISQCAWASLNGRYVPAPYDAGFGFYWSTGPFKIHPAQSRMMLRSVVQEIYGADGSYNCSPGWLLMPGPRKQCIKVFAENVTWSAAEHSCQNYAGHLVSVHSGFENNFIMQEAQKVLPNTSRGPWMGGNIGTPARGNLNDWFWTDGTEFQTFMNWSPGQPDASGGPDCSRGPEACLHMFPDGAWNDVCCDASPPASFHPSGYVCSLDAGQQS</sequence>
<dbReference type="Pfam" id="PF00059">
    <property type="entry name" value="Lectin_C"/>
    <property type="match status" value="1"/>
</dbReference>
<dbReference type="SMART" id="SM00186">
    <property type="entry name" value="FBG"/>
    <property type="match status" value="1"/>
</dbReference>
<dbReference type="SUPFAM" id="SSF56436">
    <property type="entry name" value="C-type lectin-like"/>
    <property type="match status" value="1"/>
</dbReference>
<protein>
    <submittedName>
        <fullName evidence="9">Uncharacterized protein</fullName>
    </submittedName>
</protein>
<feature type="domain" description="Protein kinase" evidence="5">
    <location>
        <begin position="41"/>
        <end position="368"/>
    </location>
</feature>
<dbReference type="InterPro" id="IPR001245">
    <property type="entry name" value="Ser-Thr/Tyr_kinase_cat_dom"/>
</dbReference>
<evidence type="ECO:0000256" key="4">
    <source>
        <dbReference type="SAM" id="Phobius"/>
    </source>
</evidence>
<evidence type="ECO:0000259" key="7">
    <source>
        <dbReference type="PROSITE" id="PS51406"/>
    </source>
</evidence>
<dbReference type="Gene3D" id="3.10.100.10">
    <property type="entry name" value="Mannose-Binding Protein A, subunit A"/>
    <property type="match status" value="1"/>
</dbReference>
<evidence type="ECO:0000256" key="3">
    <source>
        <dbReference type="PROSITE-ProRule" id="PRU10141"/>
    </source>
</evidence>
<dbReference type="GO" id="GO:0005886">
    <property type="term" value="C:plasma membrane"/>
    <property type="evidence" value="ECO:0007669"/>
    <property type="project" value="TreeGrafter"/>
</dbReference>
<evidence type="ECO:0000259" key="6">
    <source>
        <dbReference type="PROSITE" id="PS50041"/>
    </source>
</evidence>
<dbReference type="InterPro" id="IPR036056">
    <property type="entry name" value="Fibrinogen-like_C"/>
</dbReference>
<organism evidence="8 9">
    <name type="scientific">Plectus sambesii</name>
    <dbReference type="NCBI Taxonomy" id="2011161"/>
    <lineage>
        <taxon>Eukaryota</taxon>
        <taxon>Metazoa</taxon>
        <taxon>Ecdysozoa</taxon>
        <taxon>Nematoda</taxon>
        <taxon>Chromadorea</taxon>
        <taxon>Plectida</taxon>
        <taxon>Plectina</taxon>
        <taxon>Plectoidea</taxon>
        <taxon>Plectidae</taxon>
        <taxon>Plectus</taxon>
    </lineage>
</organism>
<dbReference type="PROSITE" id="PS50041">
    <property type="entry name" value="C_TYPE_LECTIN_2"/>
    <property type="match status" value="1"/>
</dbReference>
<feature type="binding site" evidence="3">
    <location>
        <position position="72"/>
    </location>
    <ligand>
        <name>ATP</name>
        <dbReference type="ChEBI" id="CHEBI:30616"/>
    </ligand>
</feature>
<feature type="transmembrane region" description="Helical" evidence="4">
    <location>
        <begin position="410"/>
        <end position="433"/>
    </location>
</feature>
<keyword evidence="3" id="KW-0547">Nucleotide-binding</keyword>
<keyword evidence="8" id="KW-1185">Reference proteome</keyword>
<keyword evidence="4" id="KW-0472">Membrane</keyword>
<dbReference type="PROSITE" id="PS50011">
    <property type="entry name" value="PROTEIN_KINASE_DOM"/>
    <property type="match status" value="1"/>
</dbReference>
<dbReference type="CDD" id="cd00037">
    <property type="entry name" value="CLECT"/>
    <property type="match status" value="1"/>
</dbReference>
<comment type="subcellular location">
    <subcellularLocation>
        <location evidence="1">Membrane</location>
        <topology evidence="1">Single-pass membrane protein</topology>
    </subcellularLocation>
</comment>
<keyword evidence="3" id="KW-0067">ATP-binding</keyword>
<dbReference type="SMART" id="SM00034">
    <property type="entry name" value="CLECT"/>
    <property type="match status" value="1"/>
</dbReference>
<dbReference type="InterPro" id="IPR001304">
    <property type="entry name" value="C-type_lectin-like"/>
</dbReference>
<dbReference type="PROSITE" id="PS51406">
    <property type="entry name" value="FIBRINOGEN_C_2"/>
    <property type="match status" value="1"/>
</dbReference>
<dbReference type="AlphaFoldDB" id="A0A914W6F3"/>
<evidence type="ECO:0000256" key="1">
    <source>
        <dbReference type="ARBA" id="ARBA00004167"/>
    </source>
</evidence>
<keyword evidence="2" id="KW-1015">Disulfide bond</keyword>